<dbReference type="InterPro" id="IPR001005">
    <property type="entry name" value="SANT/Myb"/>
</dbReference>
<dbReference type="InterPro" id="IPR036427">
    <property type="entry name" value="Bromodomain-like_sf"/>
</dbReference>
<feature type="compositionally biased region" description="Basic and acidic residues" evidence="3">
    <location>
        <begin position="158"/>
        <end position="167"/>
    </location>
</feature>
<feature type="compositionally biased region" description="Basic and acidic residues" evidence="3">
    <location>
        <begin position="198"/>
        <end position="229"/>
    </location>
</feature>
<dbReference type="OrthoDB" id="1742084at2759"/>
<proteinExistence type="predicted"/>
<dbReference type="Proteomes" id="UP001085076">
    <property type="component" value="Miscellaneous, Linkage group lg08"/>
</dbReference>
<evidence type="ECO:0000313" key="5">
    <source>
        <dbReference type="EMBL" id="KAJ0965044.1"/>
    </source>
</evidence>
<dbReference type="PANTHER" id="PTHR37888:SF11">
    <property type="entry name" value="DNA-BINDING BROMODOMAIN-CONTAINING PROTEIN"/>
    <property type="match status" value="1"/>
</dbReference>
<dbReference type="Gene3D" id="1.20.920.10">
    <property type="entry name" value="Bromodomain-like"/>
    <property type="match status" value="1"/>
</dbReference>
<accession>A0A9D5H697</accession>
<evidence type="ECO:0000313" key="6">
    <source>
        <dbReference type="Proteomes" id="UP001085076"/>
    </source>
</evidence>
<gene>
    <name evidence="5" type="ORF">J5N97_026182</name>
</gene>
<feature type="region of interest" description="Disordered" evidence="3">
    <location>
        <begin position="123"/>
        <end position="271"/>
    </location>
</feature>
<reference evidence="5" key="2">
    <citation type="journal article" date="2022" name="Hortic Res">
        <title>The genome of Dioscorea zingiberensis sheds light on the biosynthesis, origin and evolution of the medicinally important diosgenin saponins.</title>
        <authorList>
            <person name="Li Y."/>
            <person name="Tan C."/>
            <person name="Li Z."/>
            <person name="Guo J."/>
            <person name="Li S."/>
            <person name="Chen X."/>
            <person name="Wang C."/>
            <person name="Dai X."/>
            <person name="Yang H."/>
            <person name="Song W."/>
            <person name="Hou L."/>
            <person name="Xu J."/>
            <person name="Tong Z."/>
            <person name="Xu A."/>
            <person name="Yuan X."/>
            <person name="Wang W."/>
            <person name="Yang Q."/>
            <person name="Chen L."/>
            <person name="Sun Z."/>
            <person name="Wang K."/>
            <person name="Pan B."/>
            <person name="Chen J."/>
            <person name="Bao Y."/>
            <person name="Liu F."/>
            <person name="Qi X."/>
            <person name="Gang D.R."/>
            <person name="Wen J."/>
            <person name="Li J."/>
        </authorList>
    </citation>
    <scope>NUCLEOTIDE SEQUENCE</scope>
    <source>
        <strain evidence="5">Dzin_1.0</strain>
    </source>
</reference>
<dbReference type="Pfam" id="PF00439">
    <property type="entry name" value="Bromodomain"/>
    <property type="match status" value="1"/>
</dbReference>
<comment type="caution">
    <text evidence="5">The sequence shown here is derived from an EMBL/GenBank/DDBJ whole genome shotgun (WGS) entry which is preliminary data.</text>
</comment>
<dbReference type="PANTHER" id="PTHR37888">
    <property type="entry name" value="DNA-BINDING BROMODOMAIN-CONTAINING PROTEIN"/>
    <property type="match status" value="1"/>
</dbReference>
<dbReference type="CDD" id="cd00167">
    <property type="entry name" value="SANT"/>
    <property type="match status" value="1"/>
</dbReference>
<sequence length="611" mass="67125">MARSRDLDEGEEEIWGTWEELLLACAVGRHGTRRWDSVATEVQSRMTPSSALLLTPFRCRQRFNLLQLRFSTAVATDGGAGSRVEVLLIEELRKLRIAELRREVDRSDHSIVSLKLKLKNLKEDGEQNLRESEPGGSDPETDQDLKPESPGSTEEAVAEDRVSKGSSKESNSTDPKGNGNAGKLEGVARNTECTAVVGKRETEPEERDQGLAEPRESGESAAELKRGDAEETSEGRTSSSHARQHRRRRRKVPLASSSGGGGGGGEEPEADVISHRTGTTSQPFIAFLEIIRASTSGSVFERRLESQESEEYRNLIRCHVDLEMISEKIQRLGAAYTRTDFFRDLLLLCNNAIVFYAMDSNESIAAVHLRGQISKEMAATHHQASTQPPPPPLPLVAEKIKADPHLAGPLFEKSESTIPLIACRKRSSISAKKADPDPDPKVKRKDKPGPEPVPEPDPNPKKKMKELPTPAPSRGLRTSKSRSLNRSRRSHPSSNLKTEMAEPEPEPEPEPEAKPERKNSSSAASSASAKKRGGPANLLKRIKRTPADNEKVSPPSSAVCSDRAERKKKGGKGSNGKTPKRVVKEPAPAKKVREELEAVKPSPAPRKRKRR</sequence>
<feature type="compositionally biased region" description="Basic residues" evidence="3">
    <location>
        <begin position="242"/>
        <end position="252"/>
    </location>
</feature>
<reference evidence="5" key="1">
    <citation type="submission" date="2021-03" db="EMBL/GenBank/DDBJ databases">
        <authorList>
            <person name="Li Z."/>
            <person name="Yang C."/>
        </authorList>
    </citation>
    <scope>NUCLEOTIDE SEQUENCE</scope>
    <source>
        <strain evidence="5">Dzin_1.0</strain>
        <tissue evidence="5">Leaf</tissue>
    </source>
</reference>
<evidence type="ECO:0000256" key="3">
    <source>
        <dbReference type="SAM" id="MobiDB-lite"/>
    </source>
</evidence>
<feature type="compositionally biased region" description="Basic and acidic residues" evidence="3">
    <location>
        <begin position="582"/>
        <end position="598"/>
    </location>
</feature>
<feature type="compositionally biased region" description="Basic and acidic residues" evidence="3">
    <location>
        <begin position="432"/>
        <end position="441"/>
    </location>
</feature>
<feature type="domain" description="Bromo" evidence="4">
    <location>
        <begin position="292"/>
        <end position="363"/>
    </location>
</feature>
<dbReference type="SMART" id="SM00297">
    <property type="entry name" value="BROMO"/>
    <property type="match status" value="1"/>
</dbReference>
<dbReference type="SUPFAM" id="SSF47370">
    <property type="entry name" value="Bromodomain"/>
    <property type="match status" value="1"/>
</dbReference>
<dbReference type="AlphaFoldDB" id="A0A9D5H697"/>
<feature type="compositionally biased region" description="Basic and acidic residues" evidence="3">
    <location>
        <begin position="123"/>
        <end position="133"/>
    </location>
</feature>
<evidence type="ECO:0000256" key="2">
    <source>
        <dbReference type="PROSITE-ProRule" id="PRU00035"/>
    </source>
</evidence>
<evidence type="ECO:0000259" key="4">
    <source>
        <dbReference type="PROSITE" id="PS50014"/>
    </source>
</evidence>
<feature type="compositionally biased region" description="Acidic residues" evidence="3">
    <location>
        <begin position="501"/>
        <end position="510"/>
    </location>
</feature>
<dbReference type="EMBL" id="JAGGNH010000008">
    <property type="protein sequence ID" value="KAJ0965044.1"/>
    <property type="molecule type" value="Genomic_DNA"/>
</dbReference>
<organism evidence="5 6">
    <name type="scientific">Dioscorea zingiberensis</name>
    <dbReference type="NCBI Taxonomy" id="325984"/>
    <lineage>
        <taxon>Eukaryota</taxon>
        <taxon>Viridiplantae</taxon>
        <taxon>Streptophyta</taxon>
        <taxon>Embryophyta</taxon>
        <taxon>Tracheophyta</taxon>
        <taxon>Spermatophyta</taxon>
        <taxon>Magnoliopsida</taxon>
        <taxon>Liliopsida</taxon>
        <taxon>Dioscoreales</taxon>
        <taxon>Dioscoreaceae</taxon>
        <taxon>Dioscorea</taxon>
    </lineage>
</organism>
<keyword evidence="1 2" id="KW-0103">Bromodomain</keyword>
<keyword evidence="6" id="KW-1185">Reference proteome</keyword>
<evidence type="ECO:0000256" key="1">
    <source>
        <dbReference type="ARBA" id="ARBA00023117"/>
    </source>
</evidence>
<dbReference type="PROSITE" id="PS50014">
    <property type="entry name" value="BROMODOMAIN_2"/>
    <property type="match status" value="1"/>
</dbReference>
<dbReference type="SMART" id="SM00717">
    <property type="entry name" value="SANT"/>
    <property type="match status" value="1"/>
</dbReference>
<feature type="compositionally biased region" description="Basic residues" evidence="3">
    <location>
        <begin position="477"/>
        <end position="491"/>
    </location>
</feature>
<feature type="region of interest" description="Disordered" evidence="3">
    <location>
        <begin position="428"/>
        <end position="611"/>
    </location>
</feature>
<dbReference type="InterPro" id="IPR001487">
    <property type="entry name" value="Bromodomain"/>
</dbReference>
<name>A0A9D5H697_9LILI</name>
<protein>
    <recommendedName>
        <fullName evidence="4">Bromo domain-containing protein</fullName>
    </recommendedName>
</protein>